<evidence type="ECO:0000256" key="5">
    <source>
        <dbReference type="ARBA" id="ARBA00023163"/>
    </source>
</evidence>
<dbReference type="InterPro" id="IPR014284">
    <property type="entry name" value="RNA_pol_sigma-70_dom"/>
</dbReference>
<feature type="compositionally biased region" description="Polar residues" evidence="6">
    <location>
        <begin position="358"/>
        <end position="380"/>
    </location>
</feature>
<dbReference type="PANTHER" id="PTHR43133">
    <property type="entry name" value="RNA POLYMERASE ECF-TYPE SIGMA FACTO"/>
    <property type="match status" value="1"/>
</dbReference>
<evidence type="ECO:0000256" key="4">
    <source>
        <dbReference type="ARBA" id="ARBA00023125"/>
    </source>
</evidence>
<dbReference type="GO" id="GO:0016987">
    <property type="term" value="F:sigma factor activity"/>
    <property type="evidence" value="ECO:0007669"/>
    <property type="project" value="UniProtKB-KW"/>
</dbReference>
<keyword evidence="4" id="KW-0238">DNA-binding</keyword>
<dbReference type="Pfam" id="PF04542">
    <property type="entry name" value="Sigma70_r2"/>
    <property type="match status" value="1"/>
</dbReference>
<protein>
    <submittedName>
        <fullName evidence="9">RNA polymerase sigma factor (Sigma-70 family)</fullName>
    </submittedName>
</protein>
<gene>
    <name evidence="9" type="ORF">F4560_002562</name>
</gene>
<feature type="domain" description="Putative zinc-finger" evidence="8">
    <location>
        <begin position="232"/>
        <end position="266"/>
    </location>
</feature>
<dbReference type="Pfam" id="PF13490">
    <property type="entry name" value="zf-HC2"/>
    <property type="match status" value="1"/>
</dbReference>
<dbReference type="SUPFAM" id="SSF88946">
    <property type="entry name" value="Sigma2 domain of RNA polymerase sigma factors"/>
    <property type="match status" value="1"/>
</dbReference>
<dbReference type="GO" id="GO:0006352">
    <property type="term" value="P:DNA-templated transcription initiation"/>
    <property type="evidence" value="ECO:0007669"/>
    <property type="project" value="InterPro"/>
</dbReference>
<evidence type="ECO:0000259" key="7">
    <source>
        <dbReference type="Pfam" id="PF04542"/>
    </source>
</evidence>
<dbReference type="RefSeq" id="WP_184919708.1">
    <property type="nucleotide sequence ID" value="NZ_JACHMO010000001.1"/>
</dbReference>
<name>A0A7W9HJ58_9PSEU</name>
<comment type="similarity">
    <text evidence="1">Belongs to the sigma-70 factor family. ECF subfamily.</text>
</comment>
<dbReference type="InterPro" id="IPR039425">
    <property type="entry name" value="RNA_pol_sigma-70-like"/>
</dbReference>
<dbReference type="NCBIfam" id="TIGR02937">
    <property type="entry name" value="sigma70-ECF"/>
    <property type="match status" value="1"/>
</dbReference>
<evidence type="ECO:0000256" key="6">
    <source>
        <dbReference type="SAM" id="MobiDB-lite"/>
    </source>
</evidence>
<dbReference type="InterPro" id="IPR041916">
    <property type="entry name" value="Anti_sigma_zinc_sf"/>
</dbReference>
<dbReference type="PANTHER" id="PTHR43133:SF8">
    <property type="entry name" value="RNA POLYMERASE SIGMA FACTOR HI_1459-RELATED"/>
    <property type="match status" value="1"/>
</dbReference>
<dbReference type="InterPro" id="IPR027383">
    <property type="entry name" value="Znf_put"/>
</dbReference>
<evidence type="ECO:0000313" key="9">
    <source>
        <dbReference type="EMBL" id="MBB5802794.1"/>
    </source>
</evidence>
<dbReference type="SUPFAM" id="SSF88659">
    <property type="entry name" value="Sigma3 and sigma4 domains of RNA polymerase sigma factors"/>
    <property type="match status" value="1"/>
</dbReference>
<accession>A0A7W9HJ58</accession>
<keyword evidence="10" id="KW-1185">Reference proteome</keyword>
<reference evidence="9 10" key="1">
    <citation type="submission" date="2020-08" db="EMBL/GenBank/DDBJ databases">
        <title>Sequencing the genomes of 1000 actinobacteria strains.</title>
        <authorList>
            <person name="Klenk H.-P."/>
        </authorList>
    </citation>
    <scope>NUCLEOTIDE SEQUENCE [LARGE SCALE GENOMIC DNA]</scope>
    <source>
        <strain evidence="9 10">DSM 45486</strain>
    </source>
</reference>
<comment type="caution">
    <text evidence="9">The sequence shown here is derived from an EMBL/GenBank/DDBJ whole genome shotgun (WGS) entry which is preliminary data.</text>
</comment>
<dbReference type="InterPro" id="IPR007627">
    <property type="entry name" value="RNA_pol_sigma70_r2"/>
</dbReference>
<evidence type="ECO:0000256" key="1">
    <source>
        <dbReference type="ARBA" id="ARBA00010641"/>
    </source>
</evidence>
<dbReference type="GO" id="GO:0003677">
    <property type="term" value="F:DNA binding"/>
    <property type="evidence" value="ECO:0007669"/>
    <property type="project" value="UniProtKB-KW"/>
</dbReference>
<organism evidence="9 10">
    <name type="scientific">Saccharothrix ecbatanensis</name>
    <dbReference type="NCBI Taxonomy" id="1105145"/>
    <lineage>
        <taxon>Bacteria</taxon>
        <taxon>Bacillati</taxon>
        <taxon>Actinomycetota</taxon>
        <taxon>Actinomycetes</taxon>
        <taxon>Pseudonocardiales</taxon>
        <taxon>Pseudonocardiaceae</taxon>
        <taxon>Saccharothrix</taxon>
    </lineage>
</organism>
<dbReference type="EMBL" id="JACHMO010000001">
    <property type="protein sequence ID" value="MBB5802794.1"/>
    <property type="molecule type" value="Genomic_DNA"/>
</dbReference>
<sequence length="555" mass="57305">MIGHPDEHALDRWETADLAVLRDDLDHALHGESGEVPQQSRPPSDPELIEAVRGGEIQAYGLLYERHVTAARNLARHLSRSNAEADDLVSDAFAKVLDVLRAGLGPDSAFRAYLLTAVRHSAYDRTRRDKRLRLVDDVEAVSGVEKVTTVPFRDPAVETLERSLATMAFASLPERWQTVLWQTEIEGQTASELAPLLGLTANGASALAYRAREGLKTAYLQAHLARNQANRCRATVAKLGAWTRGGLNRREAAQVEAHLDECVDCRALAAELADVNGTLRAVIAPLVLGTGVTGYLAASAGAAKAGTAAGAGAAAHSVGPWLGVAASTTAVVVAVVWGLNSERQAVVPMPEALPPTVSVDSRSSDSPTFAATSEPSSVPTELSGATPLTTGEPANGPAEPVPPAESTAAAPTTTVEPVAEPLVPVVPHGFTMNTGGPPVDVPVTIRNTGRTPVASPTLVLSLPDGIRVVGPGNNVRGRALVGFDGAARQNIGCPAGQGTVTCAAGHELAAGGSVTFVFRLLAGPKAVGGAISGTVTAGSATPVTVEFTVAVTPKK</sequence>
<evidence type="ECO:0000256" key="3">
    <source>
        <dbReference type="ARBA" id="ARBA00023082"/>
    </source>
</evidence>
<dbReference type="Proteomes" id="UP000552097">
    <property type="component" value="Unassembled WGS sequence"/>
</dbReference>
<dbReference type="AlphaFoldDB" id="A0A7W9HJ58"/>
<proteinExistence type="inferred from homology"/>
<feature type="region of interest" description="Disordered" evidence="6">
    <location>
        <begin position="353"/>
        <end position="414"/>
    </location>
</feature>
<dbReference type="Gene3D" id="1.10.10.1320">
    <property type="entry name" value="Anti-sigma factor, zinc-finger domain"/>
    <property type="match status" value="1"/>
</dbReference>
<dbReference type="Gene3D" id="1.10.1740.10">
    <property type="match status" value="1"/>
</dbReference>
<evidence type="ECO:0000256" key="2">
    <source>
        <dbReference type="ARBA" id="ARBA00023015"/>
    </source>
</evidence>
<feature type="domain" description="RNA polymerase sigma-70 region 2" evidence="7">
    <location>
        <begin position="63"/>
        <end position="131"/>
    </location>
</feature>
<feature type="compositionally biased region" description="Low complexity" evidence="6">
    <location>
        <begin position="404"/>
        <end position="414"/>
    </location>
</feature>
<dbReference type="InterPro" id="IPR013324">
    <property type="entry name" value="RNA_pol_sigma_r3/r4-like"/>
</dbReference>
<keyword evidence="5" id="KW-0804">Transcription</keyword>
<keyword evidence="3" id="KW-0731">Sigma factor</keyword>
<evidence type="ECO:0000313" key="10">
    <source>
        <dbReference type="Proteomes" id="UP000552097"/>
    </source>
</evidence>
<dbReference type="InterPro" id="IPR013325">
    <property type="entry name" value="RNA_pol_sigma_r2"/>
</dbReference>
<keyword evidence="2" id="KW-0805">Transcription regulation</keyword>
<evidence type="ECO:0000259" key="8">
    <source>
        <dbReference type="Pfam" id="PF13490"/>
    </source>
</evidence>